<keyword evidence="2" id="KW-1185">Reference proteome</keyword>
<dbReference type="AlphaFoldDB" id="A0A9N7Z8S4"/>
<organism evidence="1 2">
    <name type="scientific">Pleuronectes platessa</name>
    <name type="common">European plaice</name>
    <dbReference type="NCBI Taxonomy" id="8262"/>
    <lineage>
        <taxon>Eukaryota</taxon>
        <taxon>Metazoa</taxon>
        <taxon>Chordata</taxon>
        <taxon>Craniata</taxon>
        <taxon>Vertebrata</taxon>
        <taxon>Euteleostomi</taxon>
        <taxon>Actinopterygii</taxon>
        <taxon>Neopterygii</taxon>
        <taxon>Teleostei</taxon>
        <taxon>Neoteleostei</taxon>
        <taxon>Acanthomorphata</taxon>
        <taxon>Carangaria</taxon>
        <taxon>Pleuronectiformes</taxon>
        <taxon>Pleuronectoidei</taxon>
        <taxon>Pleuronectidae</taxon>
        <taxon>Pleuronectes</taxon>
    </lineage>
</organism>
<comment type="caution">
    <text evidence="1">The sequence shown here is derived from an EMBL/GenBank/DDBJ whole genome shotgun (WGS) entry which is preliminary data.</text>
</comment>
<evidence type="ECO:0000313" key="1">
    <source>
        <dbReference type="EMBL" id="CAB1454831.1"/>
    </source>
</evidence>
<dbReference type="EMBL" id="CADEAL010004227">
    <property type="protein sequence ID" value="CAB1454831.1"/>
    <property type="molecule type" value="Genomic_DNA"/>
</dbReference>
<reference evidence="1" key="1">
    <citation type="submission" date="2020-03" db="EMBL/GenBank/DDBJ databases">
        <authorList>
            <person name="Weist P."/>
        </authorList>
    </citation>
    <scope>NUCLEOTIDE SEQUENCE</scope>
</reference>
<name>A0A9N7Z8S4_PLEPL</name>
<gene>
    <name evidence="1" type="ORF">PLEPLA_LOCUS42598</name>
</gene>
<evidence type="ECO:0000313" key="2">
    <source>
        <dbReference type="Proteomes" id="UP001153269"/>
    </source>
</evidence>
<protein>
    <submittedName>
        <fullName evidence="1">Uncharacterized protein</fullName>
    </submittedName>
</protein>
<dbReference type="Proteomes" id="UP001153269">
    <property type="component" value="Unassembled WGS sequence"/>
</dbReference>
<proteinExistence type="predicted"/>
<sequence>MSVRLIVSLSGFRLTSGEKVSLLRNSVFLFWFHYDELKRCTRDPCFEPHFPKPPVKESHRGGEPDQLVLQDPSQSLYTLMQVYSSLVSLSDRP</sequence>
<accession>A0A9N7Z8S4</accession>